<gene>
    <name evidence="1" type="ORF">TH53_19920</name>
</gene>
<accession>A0A0D0F1V8</accession>
<organism evidence="1 2">
    <name type="scientific">Pedobacter lusitanus</name>
    <dbReference type="NCBI Taxonomy" id="1503925"/>
    <lineage>
        <taxon>Bacteria</taxon>
        <taxon>Pseudomonadati</taxon>
        <taxon>Bacteroidota</taxon>
        <taxon>Sphingobacteriia</taxon>
        <taxon>Sphingobacteriales</taxon>
        <taxon>Sphingobacteriaceae</taxon>
        <taxon>Pedobacter</taxon>
    </lineage>
</organism>
<comment type="caution">
    <text evidence="1">The sequence shown here is derived from an EMBL/GenBank/DDBJ whole genome shotgun (WGS) entry which is preliminary data.</text>
</comment>
<dbReference type="AlphaFoldDB" id="A0A0D0F1V8"/>
<name>A0A0D0F1V8_9SPHI</name>
<proteinExistence type="predicted"/>
<sequence length="104" mass="12478">MKNLSEIEKYYWELSEVYLGHYYDAVEPSLKIMLAMGVIVEMESDLVKFHKEKKETPNSRRQQERLKILINTLDAFTVSAERNKQFRLVMQKMYDQQAEKDKKN</sequence>
<dbReference type="Proteomes" id="UP000032049">
    <property type="component" value="Unassembled WGS sequence"/>
</dbReference>
<dbReference type="EMBL" id="JXRA01000093">
    <property type="protein sequence ID" value="KIO75608.1"/>
    <property type="molecule type" value="Genomic_DNA"/>
</dbReference>
<evidence type="ECO:0000313" key="1">
    <source>
        <dbReference type="EMBL" id="KIO75608.1"/>
    </source>
</evidence>
<protein>
    <submittedName>
        <fullName evidence="1">Uncharacterized protein</fullName>
    </submittedName>
</protein>
<dbReference type="RefSeq" id="WP_041884675.1">
    <property type="nucleotide sequence ID" value="NZ_JXRA01000093.1"/>
</dbReference>
<evidence type="ECO:0000313" key="2">
    <source>
        <dbReference type="Proteomes" id="UP000032049"/>
    </source>
</evidence>
<dbReference type="STRING" id="1503925.TH53_19920"/>
<reference evidence="1 2" key="1">
    <citation type="submission" date="2015-01" db="EMBL/GenBank/DDBJ databases">
        <title>Draft genome sequence of Pedobacter sp. NL19 isolated from sludge of an effluent treatment pond in an abandoned uranium mine.</title>
        <authorList>
            <person name="Santos T."/>
            <person name="Caetano T."/>
            <person name="Covas C."/>
            <person name="Cruz A."/>
            <person name="Mendo S."/>
        </authorList>
    </citation>
    <scope>NUCLEOTIDE SEQUENCE [LARGE SCALE GENOMIC DNA]</scope>
    <source>
        <strain evidence="1 2">NL19</strain>
    </source>
</reference>
<dbReference type="OrthoDB" id="9906859at2"/>
<keyword evidence="2" id="KW-1185">Reference proteome</keyword>